<dbReference type="AlphaFoldDB" id="A0A0E0G538"/>
<dbReference type="EnsemblPlants" id="ONIVA02G13990.1">
    <property type="protein sequence ID" value="ONIVA02G13990.1"/>
    <property type="gene ID" value="ONIVA02G13990"/>
</dbReference>
<dbReference type="Gramene" id="ONIVA02G13990.1">
    <property type="protein sequence ID" value="ONIVA02G13990.1"/>
    <property type="gene ID" value="ONIVA02G13990"/>
</dbReference>
<dbReference type="OMA" id="GAYNCVF"/>
<reference evidence="1" key="2">
    <citation type="submission" date="2018-04" db="EMBL/GenBank/DDBJ databases">
        <title>OnivRS2 (Oryza nivara Reference Sequence Version 2).</title>
        <authorList>
            <person name="Zhang J."/>
            <person name="Kudrna D."/>
            <person name="Lee S."/>
            <person name="Talag J."/>
            <person name="Rajasekar S."/>
            <person name="Welchert J."/>
            <person name="Hsing Y.-I."/>
            <person name="Wing R.A."/>
        </authorList>
    </citation>
    <scope>NUCLEOTIDE SEQUENCE [LARGE SCALE GENOMIC DNA]</scope>
    <source>
        <strain evidence="1">SL10</strain>
    </source>
</reference>
<name>A0A0E0G538_ORYNI</name>
<protein>
    <submittedName>
        <fullName evidence="1">Uncharacterized protein</fullName>
    </submittedName>
</protein>
<proteinExistence type="predicted"/>
<dbReference type="HOGENOM" id="CLU_2162436_0_0_1"/>
<keyword evidence="2" id="KW-1185">Reference proteome</keyword>
<accession>A0A0E0G538</accession>
<reference evidence="1" key="1">
    <citation type="submission" date="2015-04" db="UniProtKB">
        <authorList>
            <consortium name="EnsemblPlants"/>
        </authorList>
    </citation>
    <scope>IDENTIFICATION</scope>
    <source>
        <strain evidence="1">SL10</strain>
    </source>
</reference>
<evidence type="ECO:0000313" key="1">
    <source>
        <dbReference type="EnsemblPlants" id="ONIVA02G13990.1"/>
    </source>
</evidence>
<dbReference type="Proteomes" id="UP000006591">
    <property type="component" value="Chromosome 2"/>
</dbReference>
<sequence>MEHGERRTIVPLVIALKLIAPVATRVTNVVAVLGLAAFVGVIANKAVPILDLPASVGIAANELTSLLALNRVAIELSSRCIISPVAPPLLPSNIEIAHVLALHGAYNCVFQ</sequence>
<organism evidence="1">
    <name type="scientific">Oryza nivara</name>
    <name type="common">Indian wild rice</name>
    <name type="synonym">Oryza sativa f. spontanea</name>
    <dbReference type="NCBI Taxonomy" id="4536"/>
    <lineage>
        <taxon>Eukaryota</taxon>
        <taxon>Viridiplantae</taxon>
        <taxon>Streptophyta</taxon>
        <taxon>Embryophyta</taxon>
        <taxon>Tracheophyta</taxon>
        <taxon>Spermatophyta</taxon>
        <taxon>Magnoliopsida</taxon>
        <taxon>Liliopsida</taxon>
        <taxon>Poales</taxon>
        <taxon>Poaceae</taxon>
        <taxon>BOP clade</taxon>
        <taxon>Oryzoideae</taxon>
        <taxon>Oryzeae</taxon>
        <taxon>Oryzinae</taxon>
        <taxon>Oryza</taxon>
    </lineage>
</organism>
<evidence type="ECO:0000313" key="2">
    <source>
        <dbReference type="Proteomes" id="UP000006591"/>
    </source>
</evidence>